<evidence type="ECO:0000256" key="5">
    <source>
        <dbReference type="ARBA" id="ARBA00023242"/>
    </source>
</evidence>
<comment type="subcellular location">
    <subcellularLocation>
        <location evidence="2">Cytoplasm</location>
    </subcellularLocation>
    <subcellularLocation>
        <location evidence="1">Nucleus</location>
    </subcellularLocation>
</comment>
<feature type="compositionally biased region" description="Low complexity" evidence="8">
    <location>
        <begin position="280"/>
        <end position="291"/>
    </location>
</feature>
<dbReference type="STRING" id="1754191.A0A1Y1V1M6"/>
<dbReference type="PROSITE" id="PS50102">
    <property type="entry name" value="RRM"/>
    <property type="match status" value="1"/>
</dbReference>
<dbReference type="EMBL" id="MCFH01000042">
    <property type="protein sequence ID" value="ORX45047.1"/>
    <property type="molecule type" value="Genomic_DNA"/>
</dbReference>
<dbReference type="InterPro" id="IPR000504">
    <property type="entry name" value="RRM_dom"/>
</dbReference>
<dbReference type="CDD" id="cd06257">
    <property type="entry name" value="DnaJ"/>
    <property type="match status" value="1"/>
</dbReference>
<keyword evidence="7" id="KW-0175">Coiled coil</keyword>
<gene>
    <name evidence="11" type="ORF">BCR36DRAFT_585917</name>
</gene>
<keyword evidence="6" id="KW-0694">RNA-binding</keyword>
<dbReference type="InterPro" id="IPR052094">
    <property type="entry name" value="Pre-mRNA-splicing_ERAD"/>
</dbReference>
<keyword evidence="3" id="KW-0963">Cytoplasm</keyword>
<dbReference type="InterPro" id="IPR036869">
    <property type="entry name" value="J_dom_sf"/>
</dbReference>
<evidence type="ECO:0000256" key="6">
    <source>
        <dbReference type="PROSITE-ProRule" id="PRU00176"/>
    </source>
</evidence>
<dbReference type="OrthoDB" id="376357at2759"/>
<accession>A0A1Y1V1M6</accession>
<feature type="compositionally biased region" description="Low complexity" evidence="8">
    <location>
        <begin position="261"/>
        <end position="272"/>
    </location>
</feature>
<keyword evidence="5" id="KW-0539">Nucleus</keyword>
<feature type="coiled-coil region" evidence="7">
    <location>
        <begin position="79"/>
        <end position="153"/>
    </location>
</feature>
<dbReference type="GO" id="GO:0005737">
    <property type="term" value="C:cytoplasm"/>
    <property type="evidence" value="ECO:0007669"/>
    <property type="project" value="UniProtKB-SubCell"/>
</dbReference>
<evidence type="ECO:0000256" key="7">
    <source>
        <dbReference type="SAM" id="Coils"/>
    </source>
</evidence>
<organism evidence="11 12">
    <name type="scientific">Piromyces finnis</name>
    <dbReference type="NCBI Taxonomy" id="1754191"/>
    <lineage>
        <taxon>Eukaryota</taxon>
        <taxon>Fungi</taxon>
        <taxon>Fungi incertae sedis</taxon>
        <taxon>Chytridiomycota</taxon>
        <taxon>Chytridiomycota incertae sedis</taxon>
        <taxon>Neocallimastigomycetes</taxon>
        <taxon>Neocallimastigales</taxon>
        <taxon>Neocallimastigaceae</taxon>
        <taxon>Piromyces</taxon>
    </lineage>
</organism>
<dbReference type="AlphaFoldDB" id="A0A1Y1V1M6"/>
<dbReference type="Pfam" id="PF00226">
    <property type="entry name" value="DnaJ"/>
    <property type="match status" value="1"/>
</dbReference>
<evidence type="ECO:0000256" key="2">
    <source>
        <dbReference type="ARBA" id="ARBA00004496"/>
    </source>
</evidence>
<feature type="domain" description="J" evidence="9">
    <location>
        <begin position="5"/>
        <end position="69"/>
    </location>
</feature>
<dbReference type="GO" id="GO:0000390">
    <property type="term" value="P:spliceosomal complex disassembly"/>
    <property type="evidence" value="ECO:0007669"/>
    <property type="project" value="TreeGrafter"/>
</dbReference>
<dbReference type="PROSITE" id="PS50076">
    <property type="entry name" value="DNAJ_2"/>
    <property type="match status" value="1"/>
</dbReference>
<dbReference type="InterPro" id="IPR012677">
    <property type="entry name" value="Nucleotide-bd_a/b_plait_sf"/>
</dbReference>
<dbReference type="PANTHER" id="PTHR44313:SF1">
    <property type="entry name" value="DNAJ HOMOLOG SUBFAMILY C MEMBER 17"/>
    <property type="match status" value="1"/>
</dbReference>
<evidence type="ECO:0000256" key="4">
    <source>
        <dbReference type="ARBA" id="ARBA00023186"/>
    </source>
</evidence>
<dbReference type="SUPFAM" id="SSF54928">
    <property type="entry name" value="RNA-binding domain, RBD"/>
    <property type="match status" value="1"/>
</dbReference>
<feature type="region of interest" description="Disordered" evidence="8">
    <location>
        <begin position="256"/>
        <end position="291"/>
    </location>
</feature>
<protein>
    <submittedName>
        <fullName evidence="11">DnaJ-domain-containing protein</fullName>
    </submittedName>
</protein>
<reference evidence="11 12" key="2">
    <citation type="submission" date="2016-08" db="EMBL/GenBank/DDBJ databases">
        <title>Pervasive Adenine N6-methylation of Active Genes in Fungi.</title>
        <authorList>
            <consortium name="DOE Joint Genome Institute"/>
            <person name="Mondo S.J."/>
            <person name="Dannebaum R.O."/>
            <person name="Kuo R.C."/>
            <person name="Labutti K."/>
            <person name="Haridas S."/>
            <person name="Kuo A."/>
            <person name="Salamov A."/>
            <person name="Ahrendt S.R."/>
            <person name="Lipzen A."/>
            <person name="Sullivan W."/>
            <person name="Andreopoulos W.B."/>
            <person name="Clum A."/>
            <person name="Lindquist E."/>
            <person name="Daum C."/>
            <person name="Ramamoorthy G.K."/>
            <person name="Gryganskyi A."/>
            <person name="Culley D."/>
            <person name="Magnuson J.K."/>
            <person name="James T.Y."/>
            <person name="O'Malley M.A."/>
            <person name="Stajich J.E."/>
            <person name="Spatafora J.W."/>
            <person name="Visel A."/>
            <person name="Grigoriev I.V."/>
        </authorList>
    </citation>
    <scope>NUCLEOTIDE SEQUENCE [LARGE SCALE GENOMIC DNA]</scope>
    <source>
        <strain evidence="12">finn</strain>
    </source>
</reference>
<dbReference type="SUPFAM" id="SSF46565">
    <property type="entry name" value="Chaperone J-domain"/>
    <property type="match status" value="1"/>
</dbReference>
<dbReference type="Pfam" id="PF00076">
    <property type="entry name" value="RRM_1"/>
    <property type="match status" value="1"/>
</dbReference>
<dbReference type="GO" id="GO:0003723">
    <property type="term" value="F:RNA binding"/>
    <property type="evidence" value="ECO:0007669"/>
    <property type="project" value="UniProtKB-UniRule"/>
</dbReference>
<dbReference type="Proteomes" id="UP000193719">
    <property type="component" value="Unassembled WGS sequence"/>
</dbReference>
<feature type="domain" description="RRM" evidence="10">
    <location>
        <begin position="157"/>
        <end position="232"/>
    </location>
</feature>
<sequence length="355" mass="42261">MEDLDYYELFGLKIESTQNEIRKAYYKKALKYHPDKTKDEDKIKIFLKLTKAYETLSDPKKKREYDEKIKAKLHQKERIEKFDSKRRQMKEDLDLKERAYKRQKTEEALSKEQLKNEINRLREEGIRILNQAMEEEKANEEKSQNNLESQISDIDKTLILKWKIKYNFTQEDLDAIFSKYGDIDYLKIKYSKKKGTAVIQFKSLYSAYSVIQDKQDKSNKLINKIDIEWAQKDEPKIIKQFENSFKNEYKRYKQTVETTDNKSNNSNSNNNNMDDDGSTDTKNSSNNSSNKISSKIDTLLKEQNSDIPSTSFSFSFNATEKMNMSLDDYENYTLMKMRKLEKEKKKEDILKENNE</sequence>
<evidence type="ECO:0000259" key="10">
    <source>
        <dbReference type="PROSITE" id="PS50102"/>
    </source>
</evidence>
<keyword evidence="12" id="KW-1185">Reference proteome</keyword>
<dbReference type="PANTHER" id="PTHR44313">
    <property type="entry name" value="DNAJ HOMOLOG SUBFAMILY C MEMBER 17"/>
    <property type="match status" value="1"/>
</dbReference>
<dbReference type="GO" id="GO:0005681">
    <property type="term" value="C:spliceosomal complex"/>
    <property type="evidence" value="ECO:0007669"/>
    <property type="project" value="TreeGrafter"/>
</dbReference>
<proteinExistence type="predicted"/>
<dbReference type="InterPro" id="IPR001623">
    <property type="entry name" value="DnaJ_domain"/>
</dbReference>
<comment type="caution">
    <text evidence="11">The sequence shown here is derived from an EMBL/GenBank/DDBJ whole genome shotgun (WGS) entry which is preliminary data.</text>
</comment>
<evidence type="ECO:0000256" key="1">
    <source>
        <dbReference type="ARBA" id="ARBA00004123"/>
    </source>
</evidence>
<keyword evidence="4" id="KW-0143">Chaperone</keyword>
<dbReference type="SMART" id="SM00271">
    <property type="entry name" value="DnaJ"/>
    <property type="match status" value="1"/>
</dbReference>
<evidence type="ECO:0000313" key="12">
    <source>
        <dbReference type="Proteomes" id="UP000193719"/>
    </source>
</evidence>
<dbReference type="PRINTS" id="PR00625">
    <property type="entry name" value="JDOMAIN"/>
</dbReference>
<dbReference type="Gene3D" id="3.30.70.330">
    <property type="match status" value="1"/>
</dbReference>
<dbReference type="Gene3D" id="1.10.287.110">
    <property type="entry name" value="DnaJ domain"/>
    <property type="match status" value="1"/>
</dbReference>
<name>A0A1Y1V1M6_9FUNG</name>
<evidence type="ECO:0000256" key="3">
    <source>
        <dbReference type="ARBA" id="ARBA00022490"/>
    </source>
</evidence>
<dbReference type="InterPro" id="IPR035979">
    <property type="entry name" value="RBD_domain_sf"/>
</dbReference>
<evidence type="ECO:0000259" key="9">
    <source>
        <dbReference type="PROSITE" id="PS50076"/>
    </source>
</evidence>
<reference evidence="11 12" key="1">
    <citation type="submission" date="2016-08" db="EMBL/GenBank/DDBJ databases">
        <title>Genomes of anaerobic fungi encode conserved fungal cellulosomes for biomass hydrolysis.</title>
        <authorList>
            <consortium name="DOE Joint Genome Institute"/>
            <person name="Haitjema C.H."/>
            <person name="Gilmore S.P."/>
            <person name="Henske J.K."/>
            <person name="Solomon K.V."/>
            <person name="De Groot R."/>
            <person name="Kuo A."/>
            <person name="Mondo S.J."/>
            <person name="Salamov A.A."/>
            <person name="Labutti K."/>
            <person name="Zhao Z."/>
            <person name="Chiniquy J."/>
            <person name="Barry K."/>
            <person name="Brewer H.M."/>
            <person name="Purvine S.O."/>
            <person name="Wright A.T."/>
            <person name="Boxma B."/>
            <person name="Van Alen T."/>
            <person name="Hackstein J.H."/>
            <person name="Baker S.E."/>
            <person name="Grigoriev I.V."/>
            <person name="O'Malley M.A."/>
        </authorList>
    </citation>
    <scope>NUCLEOTIDE SEQUENCE [LARGE SCALE GENOMIC DNA]</scope>
    <source>
        <strain evidence="12">finn</strain>
    </source>
</reference>
<evidence type="ECO:0000313" key="11">
    <source>
        <dbReference type="EMBL" id="ORX45047.1"/>
    </source>
</evidence>
<evidence type="ECO:0000256" key="8">
    <source>
        <dbReference type="SAM" id="MobiDB-lite"/>
    </source>
</evidence>